<dbReference type="GeneID" id="34577901"/>
<accession>A0A1F5LEA7</accession>
<keyword evidence="4 8" id="KW-0479">Metal-binding</keyword>
<dbReference type="PANTHER" id="PTHR24305:SF210">
    <property type="entry name" value="CYTOCHROME P450 MONOOXYGENASE ASQL-RELATED"/>
    <property type="match status" value="1"/>
</dbReference>
<feature type="transmembrane region" description="Helical" evidence="9">
    <location>
        <begin position="222"/>
        <end position="243"/>
    </location>
</feature>
<evidence type="ECO:0000256" key="4">
    <source>
        <dbReference type="ARBA" id="ARBA00022723"/>
    </source>
</evidence>
<evidence type="ECO:0008006" key="12">
    <source>
        <dbReference type="Google" id="ProtNLM"/>
    </source>
</evidence>
<comment type="caution">
    <text evidence="10">The sequence shown here is derived from an EMBL/GenBank/DDBJ whole genome shotgun (WGS) entry which is preliminary data.</text>
</comment>
<evidence type="ECO:0000256" key="5">
    <source>
        <dbReference type="ARBA" id="ARBA00023002"/>
    </source>
</evidence>
<proteinExistence type="inferred from homology"/>
<keyword evidence="9" id="KW-0812">Transmembrane</keyword>
<organism evidence="10 11">
    <name type="scientific">Penicillium arizonense</name>
    <dbReference type="NCBI Taxonomy" id="1835702"/>
    <lineage>
        <taxon>Eukaryota</taxon>
        <taxon>Fungi</taxon>
        <taxon>Dikarya</taxon>
        <taxon>Ascomycota</taxon>
        <taxon>Pezizomycotina</taxon>
        <taxon>Eurotiomycetes</taxon>
        <taxon>Eurotiomycetidae</taxon>
        <taxon>Eurotiales</taxon>
        <taxon>Aspergillaceae</taxon>
        <taxon>Penicillium</taxon>
    </lineage>
</organism>
<evidence type="ECO:0000256" key="1">
    <source>
        <dbReference type="ARBA" id="ARBA00001971"/>
    </source>
</evidence>
<name>A0A1F5LEA7_PENAI</name>
<evidence type="ECO:0000256" key="3">
    <source>
        <dbReference type="ARBA" id="ARBA00022617"/>
    </source>
</evidence>
<dbReference type="InterPro" id="IPR001128">
    <property type="entry name" value="Cyt_P450"/>
</dbReference>
<feature type="transmembrane region" description="Helical" evidence="9">
    <location>
        <begin position="24"/>
        <end position="46"/>
    </location>
</feature>
<evidence type="ECO:0000256" key="9">
    <source>
        <dbReference type="SAM" id="Phobius"/>
    </source>
</evidence>
<dbReference type="GO" id="GO:0005506">
    <property type="term" value="F:iron ion binding"/>
    <property type="evidence" value="ECO:0007669"/>
    <property type="project" value="InterPro"/>
</dbReference>
<sequence>MFFDSVVVSFGWRYALTDLSGWKVLSAFLLLLLAYNVGCIVYNLYIHPLSRYPGPKLAAITPLVHLLWDIQGKQHTTMKALHDQYGDVVRIAPNALVYRAAPAWKDIYGHRKKGHKIFLKDPALYAPTPNGVDAIITANEEDHSRMRRLLTHAFSNKALREQEEILQKYADMFIEKLQEIMGSSVSQDLDITRWFNFTTFDLIGDLAFGEPFGCLDNSKYHWWVLIILDAVKASAYLKVIWFYPFLVPLVKFLVPKHLLEKRQASFDLSVEKVRRRLARGTTRPDFTSYILKHSTNGKGVSPEEMDANAAVFVLAGSETTAALLSGCTYYLLRNRDKYERLLREIRGAFSSLSEIQLTSLVDLPYLNAVLTETMRVYPPIPSMLPRIVPEGGAFINGKYVPENVSVSISLFSAFNAASHFKNAESFIPERWLAEFKCFENDNKDAFQPYSYGPRNCLGQHLANAEMRLLMAKFLWTFDMELLPDSINWSDQKSFALWKRPVLNIKLYRAGAAIAL</sequence>
<dbReference type="GO" id="GO:0004497">
    <property type="term" value="F:monooxygenase activity"/>
    <property type="evidence" value="ECO:0007669"/>
    <property type="project" value="UniProtKB-KW"/>
</dbReference>
<keyword evidence="9" id="KW-0472">Membrane</keyword>
<dbReference type="InterPro" id="IPR036396">
    <property type="entry name" value="Cyt_P450_sf"/>
</dbReference>
<dbReference type="InterPro" id="IPR002401">
    <property type="entry name" value="Cyt_P450_E_grp-I"/>
</dbReference>
<evidence type="ECO:0000256" key="8">
    <source>
        <dbReference type="PIRSR" id="PIRSR602401-1"/>
    </source>
</evidence>
<evidence type="ECO:0000256" key="2">
    <source>
        <dbReference type="ARBA" id="ARBA00010617"/>
    </source>
</evidence>
<keyword evidence="9" id="KW-1133">Transmembrane helix</keyword>
<dbReference type="GO" id="GO:0016705">
    <property type="term" value="F:oxidoreductase activity, acting on paired donors, with incorporation or reduction of molecular oxygen"/>
    <property type="evidence" value="ECO:0007669"/>
    <property type="project" value="InterPro"/>
</dbReference>
<dbReference type="PRINTS" id="PR00385">
    <property type="entry name" value="P450"/>
</dbReference>
<dbReference type="OrthoDB" id="1470350at2759"/>
<comment type="similarity">
    <text evidence="2">Belongs to the cytochrome P450 family.</text>
</comment>
<dbReference type="GO" id="GO:0020037">
    <property type="term" value="F:heme binding"/>
    <property type="evidence" value="ECO:0007669"/>
    <property type="project" value="InterPro"/>
</dbReference>
<dbReference type="PANTHER" id="PTHR24305">
    <property type="entry name" value="CYTOCHROME P450"/>
    <property type="match status" value="1"/>
</dbReference>
<dbReference type="AlphaFoldDB" id="A0A1F5LEA7"/>
<dbReference type="EMBL" id="LXJU01000013">
    <property type="protein sequence ID" value="OGE51396.1"/>
    <property type="molecule type" value="Genomic_DNA"/>
</dbReference>
<dbReference type="GO" id="GO:0043386">
    <property type="term" value="P:mycotoxin biosynthetic process"/>
    <property type="evidence" value="ECO:0007669"/>
    <property type="project" value="UniProtKB-ARBA"/>
</dbReference>
<dbReference type="CDD" id="cd11058">
    <property type="entry name" value="CYP60B-like"/>
    <property type="match status" value="1"/>
</dbReference>
<evidence type="ECO:0000256" key="7">
    <source>
        <dbReference type="ARBA" id="ARBA00023033"/>
    </source>
</evidence>
<gene>
    <name evidence="10" type="ORF">PENARI_c013G03373</name>
</gene>
<keyword evidence="7" id="KW-0503">Monooxygenase</keyword>
<evidence type="ECO:0000313" key="10">
    <source>
        <dbReference type="EMBL" id="OGE51396.1"/>
    </source>
</evidence>
<dbReference type="Gene3D" id="1.10.630.10">
    <property type="entry name" value="Cytochrome P450"/>
    <property type="match status" value="1"/>
</dbReference>
<feature type="binding site" description="axial binding residue" evidence="8">
    <location>
        <position position="456"/>
    </location>
    <ligand>
        <name>heme</name>
        <dbReference type="ChEBI" id="CHEBI:30413"/>
    </ligand>
    <ligandPart>
        <name>Fe</name>
        <dbReference type="ChEBI" id="CHEBI:18248"/>
    </ligandPart>
</feature>
<protein>
    <recommendedName>
        <fullName evidence="12">Cytochrome P450 monooxygenase</fullName>
    </recommendedName>
</protein>
<reference evidence="10 11" key="1">
    <citation type="journal article" date="2016" name="Sci. Rep.">
        <title>Penicillium arizonense, a new, genome sequenced fungal species, reveals a high chemical diversity in secreted metabolites.</title>
        <authorList>
            <person name="Grijseels S."/>
            <person name="Nielsen J.C."/>
            <person name="Randelovic M."/>
            <person name="Nielsen J."/>
            <person name="Nielsen K.F."/>
            <person name="Workman M."/>
            <person name="Frisvad J.C."/>
        </authorList>
    </citation>
    <scope>NUCLEOTIDE SEQUENCE [LARGE SCALE GENOMIC DNA]</scope>
    <source>
        <strain evidence="10 11">CBS 141311</strain>
    </source>
</reference>
<dbReference type="PRINTS" id="PR00463">
    <property type="entry name" value="EP450I"/>
</dbReference>
<dbReference type="STRING" id="1835702.A0A1F5LEA7"/>
<evidence type="ECO:0000256" key="6">
    <source>
        <dbReference type="ARBA" id="ARBA00023004"/>
    </source>
</evidence>
<keyword evidence="5" id="KW-0560">Oxidoreductase</keyword>
<dbReference type="RefSeq" id="XP_022486841.1">
    <property type="nucleotide sequence ID" value="XM_022633167.1"/>
</dbReference>
<dbReference type="SUPFAM" id="SSF48264">
    <property type="entry name" value="Cytochrome P450"/>
    <property type="match status" value="1"/>
</dbReference>
<dbReference type="FunFam" id="1.10.630.10:FF:000047">
    <property type="entry name" value="Cytochrome P450 monooxygenase"/>
    <property type="match status" value="1"/>
</dbReference>
<keyword evidence="6 8" id="KW-0408">Iron</keyword>
<keyword evidence="3 8" id="KW-0349">Heme</keyword>
<comment type="cofactor">
    <cofactor evidence="1 8">
        <name>heme</name>
        <dbReference type="ChEBI" id="CHEBI:30413"/>
    </cofactor>
</comment>
<dbReference type="InterPro" id="IPR050121">
    <property type="entry name" value="Cytochrome_P450_monoxygenase"/>
</dbReference>
<dbReference type="Proteomes" id="UP000177622">
    <property type="component" value="Unassembled WGS sequence"/>
</dbReference>
<evidence type="ECO:0000313" key="11">
    <source>
        <dbReference type="Proteomes" id="UP000177622"/>
    </source>
</evidence>
<keyword evidence="11" id="KW-1185">Reference proteome</keyword>
<dbReference type="Pfam" id="PF00067">
    <property type="entry name" value="p450"/>
    <property type="match status" value="1"/>
</dbReference>